<gene>
    <name evidence="9" type="ORF">IAA04_12265</name>
</gene>
<dbReference type="Pfam" id="PF00528">
    <property type="entry name" value="BPD_transp_1"/>
    <property type="match status" value="1"/>
</dbReference>
<feature type="transmembrane region" description="Helical" evidence="7">
    <location>
        <begin position="169"/>
        <end position="193"/>
    </location>
</feature>
<evidence type="ECO:0000259" key="8">
    <source>
        <dbReference type="PROSITE" id="PS50928"/>
    </source>
</evidence>
<keyword evidence="6 7" id="KW-0472">Membrane</keyword>
<evidence type="ECO:0000256" key="1">
    <source>
        <dbReference type="ARBA" id="ARBA00004651"/>
    </source>
</evidence>
<keyword evidence="3" id="KW-1003">Cell membrane</keyword>
<keyword evidence="4 7" id="KW-0812">Transmembrane</keyword>
<feature type="transmembrane region" description="Helical" evidence="7">
    <location>
        <begin position="85"/>
        <end position="106"/>
    </location>
</feature>
<dbReference type="InterPro" id="IPR000515">
    <property type="entry name" value="MetI-like"/>
</dbReference>
<dbReference type="Gene3D" id="1.10.3720.10">
    <property type="entry name" value="MetI-like"/>
    <property type="match status" value="1"/>
</dbReference>
<dbReference type="InterPro" id="IPR051393">
    <property type="entry name" value="ABC_transporter_permease"/>
</dbReference>
<comment type="caution">
    <text evidence="9">The sequence shown here is derived from an EMBL/GenBank/DDBJ whole genome shotgun (WGS) entry which is preliminary data.</text>
</comment>
<feature type="domain" description="ABC transmembrane type-1" evidence="8">
    <location>
        <begin position="81"/>
        <end position="295"/>
    </location>
</feature>
<sequence length="306" mass="33809">MPGGGVPVKKNRSASEKRDRLLGVATAAPAAVLLCVFTVYPVIYLIYRSLFSGSLISAKKEFVGIDNYKEIFFDDTFHKVLANTVIYTVLFVGLTMVLAILIAVWLNGSRQKKLNNMVEACIFTPHVISMVSVSIVFLWLMEPDTGFFNMVLTKLGLEKYPFLSSPKTAMISLVLVMVWKSVGYYVLLVLAALQTVPVSIYEAAELDNTSKIRTFFKITLPMISPTILFTCVVASIASFKIFDAVNVMTQGGPVDSTNTLVYYIYAYAFRYGKPGIACAAGVVLLLLVCVMTYVQFGVSKNKVHYQ</sequence>
<dbReference type="Proteomes" id="UP000823883">
    <property type="component" value="Unassembled WGS sequence"/>
</dbReference>
<name>A0A9D2PH77_9FIRM</name>
<reference evidence="9" key="2">
    <citation type="submission" date="2021-04" db="EMBL/GenBank/DDBJ databases">
        <authorList>
            <person name="Gilroy R."/>
        </authorList>
    </citation>
    <scope>NUCLEOTIDE SEQUENCE</scope>
    <source>
        <strain evidence="9">CHK183-5548</strain>
    </source>
</reference>
<dbReference type="PANTHER" id="PTHR30193">
    <property type="entry name" value="ABC TRANSPORTER PERMEASE PROTEIN"/>
    <property type="match status" value="1"/>
</dbReference>
<feature type="transmembrane region" description="Helical" evidence="7">
    <location>
        <begin position="214"/>
        <end position="239"/>
    </location>
</feature>
<dbReference type="AlphaFoldDB" id="A0A9D2PH77"/>
<feature type="transmembrane region" description="Helical" evidence="7">
    <location>
        <begin position="21"/>
        <end position="47"/>
    </location>
</feature>
<feature type="transmembrane region" description="Helical" evidence="7">
    <location>
        <begin position="118"/>
        <end position="141"/>
    </location>
</feature>
<keyword evidence="2 7" id="KW-0813">Transport</keyword>
<comment type="similarity">
    <text evidence="7">Belongs to the binding-protein-dependent transport system permease family.</text>
</comment>
<evidence type="ECO:0000313" key="9">
    <source>
        <dbReference type="EMBL" id="HJC48813.1"/>
    </source>
</evidence>
<accession>A0A9D2PH77</accession>
<evidence type="ECO:0000256" key="3">
    <source>
        <dbReference type="ARBA" id="ARBA00022475"/>
    </source>
</evidence>
<evidence type="ECO:0000256" key="4">
    <source>
        <dbReference type="ARBA" id="ARBA00022692"/>
    </source>
</evidence>
<dbReference type="PROSITE" id="PS50928">
    <property type="entry name" value="ABC_TM1"/>
    <property type="match status" value="1"/>
</dbReference>
<dbReference type="GO" id="GO:0005886">
    <property type="term" value="C:plasma membrane"/>
    <property type="evidence" value="ECO:0007669"/>
    <property type="project" value="UniProtKB-SubCell"/>
</dbReference>
<keyword evidence="5 7" id="KW-1133">Transmembrane helix</keyword>
<evidence type="ECO:0000313" key="10">
    <source>
        <dbReference type="Proteomes" id="UP000823883"/>
    </source>
</evidence>
<dbReference type="InterPro" id="IPR035906">
    <property type="entry name" value="MetI-like_sf"/>
</dbReference>
<dbReference type="PANTHER" id="PTHR30193:SF37">
    <property type="entry name" value="INNER MEMBRANE ABC TRANSPORTER PERMEASE PROTEIN YCJO"/>
    <property type="match status" value="1"/>
</dbReference>
<reference evidence="9" key="1">
    <citation type="journal article" date="2021" name="PeerJ">
        <title>Extensive microbial diversity within the chicken gut microbiome revealed by metagenomics and culture.</title>
        <authorList>
            <person name="Gilroy R."/>
            <person name="Ravi A."/>
            <person name="Getino M."/>
            <person name="Pursley I."/>
            <person name="Horton D.L."/>
            <person name="Alikhan N.F."/>
            <person name="Baker D."/>
            <person name="Gharbi K."/>
            <person name="Hall N."/>
            <person name="Watson M."/>
            <person name="Adriaenssens E.M."/>
            <person name="Foster-Nyarko E."/>
            <person name="Jarju S."/>
            <person name="Secka A."/>
            <person name="Antonio M."/>
            <person name="Oren A."/>
            <person name="Chaudhuri R.R."/>
            <person name="La Ragione R."/>
            <person name="Hildebrand F."/>
            <person name="Pallen M.J."/>
        </authorList>
    </citation>
    <scope>NUCLEOTIDE SEQUENCE</scope>
    <source>
        <strain evidence="9">CHK183-5548</strain>
    </source>
</reference>
<comment type="subcellular location">
    <subcellularLocation>
        <location evidence="1 7">Cell membrane</location>
        <topology evidence="1 7">Multi-pass membrane protein</topology>
    </subcellularLocation>
</comment>
<feature type="transmembrane region" description="Helical" evidence="7">
    <location>
        <begin position="274"/>
        <end position="294"/>
    </location>
</feature>
<evidence type="ECO:0000256" key="7">
    <source>
        <dbReference type="RuleBase" id="RU363032"/>
    </source>
</evidence>
<evidence type="ECO:0000256" key="6">
    <source>
        <dbReference type="ARBA" id="ARBA00023136"/>
    </source>
</evidence>
<proteinExistence type="inferred from homology"/>
<dbReference type="EMBL" id="DWWL01000080">
    <property type="protein sequence ID" value="HJC48813.1"/>
    <property type="molecule type" value="Genomic_DNA"/>
</dbReference>
<dbReference type="GO" id="GO:0055085">
    <property type="term" value="P:transmembrane transport"/>
    <property type="evidence" value="ECO:0007669"/>
    <property type="project" value="InterPro"/>
</dbReference>
<organism evidence="9 10">
    <name type="scientific">Candidatus Lachnoclostridium pullistercoris</name>
    <dbReference type="NCBI Taxonomy" id="2838632"/>
    <lineage>
        <taxon>Bacteria</taxon>
        <taxon>Bacillati</taxon>
        <taxon>Bacillota</taxon>
        <taxon>Clostridia</taxon>
        <taxon>Lachnospirales</taxon>
        <taxon>Lachnospiraceae</taxon>
    </lineage>
</organism>
<dbReference type="CDD" id="cd06261">
    <property type="entry name" value="TM_PBP2"/>
    <property type="match status" value="1"/>
</dbReference>
<evidence type="ECO:0000256" key="2">
    <source>
        <dbReference type="ARBA" id="ARBA00022448"/>
    </source>
</evidence>
<evidence type="ECO:0000256" key="5">
    <source>
        <dbReference type="ARBA" id="ARBA00022989"/>
    </source>
</evidence>
<protein>
    <submittedName>
        <fullName evidence="9">Sugar ABC transporter permease</fullName>
    </submittedName>
</protein>
<dbReference type="SUPFAM" id="SSF161098">
    <property type="entry name" value="MetI-like"/>
    <property type="match status" value="1"/>
</dbReference>